<name>A0A225DJT4_9BACT</name>
<protein>
    <recommendedName>
        <fullName evidence="3">Addiction module component</fullName>
    </recommendedName>
</protein>
<dbReference type="AlphaFoldDB" id="A0A225DJT4"/>
<comment type="caution">
    <text evidence="1">The sequence shown here is derived from an EMBL/GenBank/DDBJ whole genome shotgun (WGS) entry which is preliminary data.</text>
</comment>
<reference evidence="2" key="1">
    <citation type="submission" date="2017-06" db="EMBL/GenBank/DDBJ databases">
        <title>Genome analysis of Fimbriiglobus ruber SP5, the first member of the order Planctomycetales with confirmed chitinolytic capability.</title>
        <authorList>
            <person name="Ravin N.V."/>
            <person name="Rakitin A.L."/>
            <person name="Ivanova A.A."/>
            <person name="Beletsky A.V."/>
            <person name="Kulichevskaya I.S."/>
            <person name="Mardanov A.V."/>
            <person name="Dedysh S.N."/>
        </authorList>
    </citation>
    <scope>NUCLEOTIDE SEQUENCE [LARGE SCALE GENOMIC DNA]</scope>
    <source>
        <strain evidence="2">SP5</strain>
    </source>
</reference>
<dbReference type="Pfam" id="PF09720">
    <property type="entry name" value="Unstab_antitox"/>
    <property type="match status" value="1"/>
</dbReference>
<sequence length="68" mass="7696">MTEAAEKLKPALAALSDEDRAALINYLVELNEEEWARELDRRAEAIANGTAVFRPGDEVMCEMQERFP</sequence>
<dbReference type="RefSeq" id="WP_088254981.1">
    <property type="nucleotide sequence ID" value="NZ_NIDE01000005.1"/>
</dbReference>
<dbReference type="InterPro" id="IPR013406">
    <property type="entry name" value="CHP02574_addiction_mod"/>
</dbReference>
<keyword evidence="2" id="KW-1185">Reference proteome</keyword>
<dbReference type="Proteomes" id="UP000214646">
    <property type="component" value="Unassembled WGS sequence"/>
</dbReference>
<gene>
    <name evidence="1" type="ORF">FRUB_03798</name>
</gene>
<dbReference type="EMBL" id="NIDE01000005">
    <property type="protein sequence ID" value="OWK41720.1"/>
    <property type="molecule type" value="Genomic_DNA"/>
</dbReference>
<organism evidence="1 2">
    <name type="scientific">Fimbriiglobus ruber</name>
    <dbReference type="NCBI Taxonomy" id="1908690"/>
    <lineage>
        <taxon>Bacteria</taxon>
        <taxon>Pseudomonadati</taxon>
        <taxon>Planctomycetota</taxon>
        <taxon>Planctomycetia</taxon>
        <taxon>Gemmatales</taxon>
        <taxon>Gemmataceae</taxon>
        <taxon>Fimbriiglobus</taxon>
    </lineage>
</organism>
<evidence type="ECO:0000313" key="1">
    <source>
        <dbReference type="EMBL" id="OWK41720.1"/>
    </source>
</evidence>
<accession>A0A225DJT4</accession>
<evidence type="ECO:0008006" key="3">
    <source>
        <dbReference type="Google" id="ProtNLM"/>
    </source>
</evidence>
<proteinExistence type="predicted"/>
<evidence type="ECO:0000313" key="2">
    <source>
        <dbReference type="Proteomes" id="UP000214646"/>
    </source>
</evidence>